<dbReference type="AlphaFoldDB" id="A0A4S3MD32"/>
<evidence type="ECO:0000313" key="9">
    <source>
        <dbReference type="Proteomes" id="UP000306113"/>
    </source>
</evidence>
<dbReference type="InterPro" id="IPR016174">
    <property type="entry name" value="Di-haem_cyt_TM"/>
</dbReference>
<reference evidence="8 9" key="1">
    <citation type="submission" date="2019-04" db="EMBL/GenBank/DDBJ databases">
        <title>Draft genome sequence of Youngimonas vesicularis.</title>
        <authorList>
            <person name="Hameed A."/>
        </authorList>
    </citation>
    <scope>NUCLEOTIDE SEQUENCE [LARGE SCALE GENOMIC DNA]</scope>
    <source>
        <strain evidence="8 9">CC-AMW-E</strain>
    </source>
</reference>
<protein>
    <submittedName>
        <fullName evidence="8">Cytochrome B</fullName>
    </submittedName>
</protein>
<dbReference type="InterPro" id="IPR011577">
    <property type="entry name" value="Cyt_b561_bac/Ni-Hgenase"/>
</dbReference>
<dbReference type="InterPro" id="IPR051542">
    <property type="entry name" value="Hydrogenase_cytochrome"/>
</dbReference>
<accession>A0A4S3MD32</accession>
<evidence type="ECO:0000256" key="4">
    <source>
        <dbReference type="ARBA" id="ARBA00022989"/>
    </source>
</evidence>
<feature type="transmembrane region" description="Helical" evidence="6">
    <location>
        <begin position="134"/>
        <end position="151"/>
    </location>
</feature>
<dbReference type="Proteomes" id="UP000306113">
    <property type="component" value="Unassembled WGS sequence"/>
</dbReference>
<evidence type="ECO:0000259" key="7">
    <source>
        <dbReference type="Pfam" id="PF01292"/>
    </source>
</evidence>
<comment type="subcellular location">
    <subcellularLocation>
        <location evidence="1">Cell membrane</location>
        <topology evidence="1">Multi-pass membrane protein</topology>
    </subcellularLocation>
</comment>
<dbReference type="PANTHER" id="PTHR30485">
    <property type="entry name" value="NI/FE-HYDROGENASE 1 B-TYPE CYTOCHROME SUBUNIT"/>
    <property type="match status" value="1"/>
</dbReference>
<evidence type="ECO:0000256" key="5">
    <source>
        <dbReference type="ARBA" id="ARBA00023136"/>
    </source>
</evidence>
<dbReference type="OrthoDB" id="196472at2"/>
<feature type="transmembrane region" description="Helical" evidence="6">
    <location>
        <begin position="94"/>
        <end position="114"/>
    </location>
</feature>
<organism evidence="8 9">
    <name type="scientific">Thalassobius vesicularis</name>
    <dbReference type="NCBI Taxonomy" id="1294297"/>
    <lineage>
        <taxon>Bacteria</taxon>
        <taxon>Pseudomonadati</taxon>
        <taxon>Pseudomonadota</taxon>
        <taxon>Alphaproteobacteria</taxon>
        <taxon>Rhodobacterales</taxon>
        <taxon>Roseobacteraceae</taxon>
        <taxon>Thalassovita</taxon>
    </lineage>
</organism>
<evidence type="ECO:0000256" key="2">
    <source>
        <dbReference type="ARBA" id="ARBA00022475"/>
    </source>
</evidence>
<feature type="domain" description="Cytochrome b561 bacterial/Ni-hydrogenase" evidence="7">
    <location>
        <begin position="6"/>
        <end position="167"/>
    </location>
</feature>
<feature type="transmembrane region" description="Helical" evidence="6">
    <location>
        <begin position="35"/>
        <end position="56"/>
    </location>
</feature>
<evidence type="ECO:0000256" key="3">
    <source>
        <dbReference type="ARBA" id="ARBA00022692"/>
    </source>
</evidence>
<name>A0A4S3MD32_9RHOB</name>
<evidence type="ECO:0000313" key="8">
    <source>
        <dbReference type="EMBL" id="THD74941.1"/>
    </source>
</evidence>
<keyword evidence="5 6" id="KW-0472">Membrane</keyword>
<keyword evidence="2" id="KW-1003">Cell membrane</keyword>
<dbReference type="Pfam" id="PF01292">
    <property type="entry name" value="Ni_hydr_CYTB"/>
    <property type="match status" value="1"/>
</dbReference>
<dbReference type="SUPFAM" id="SSF81342">
    <property type="entry name" value="Transmembrane di-heme cytochromes"/>
    <property type="match status" value="1"/>
</dbReference>
<gene>
    <name evidence="8" type="ORF">E7681_08275</name>
</gene>
<proteinExistence type="predicted"/>
<keyword evidence="4 6" id="KW-1133">Transmembrane helix</keyword>
<evidence type="ECO:0000256" key="6">
    <source>
        <dbReference type="SAM" id="Phobius"/>
    </source>
</evidence>
<evidence type="ECO:0000256" key="1">
    <source>
        <dbReference type="ARBA" id="ARBA00004651"/>
    </source>
</evidence>
<dbReference type="PANTHER" id="PTHR30485:SF2">
    <property type="entry name" value="BLL0597 PROTEIN"/>
    <property type="match status" value="1"/>
</dbReference>
<dbReference type="EMBL" id="SSMD01000003">
    <property type="protein sequence ID" value="THD74941.1"/>
    <property type="molecule type" value="Genomic_DNA"/>
</dbReference>
<comment type="caution">
    <text evidence="8">The sequence shown here is derived from an EMBL/GenBank/DDBJ whole genome shotgun (WGS) entry which is preliminary data.</text>
</comment>
<keyword evidence="9" id="KW-1185">Reference proteome</keyword>
<feature type="transmembrane region" description="Helical" evidence="6">
    <location>
        <begin position="12"/>
        <end position="29"/>
    </location>
</feature>
<dbReference type="RefSeq" id="WP_136338797.1">
    <property type="nucleotide sequence ID" value="NZ_SSMD01000003.1"/>
</dbReference>
<sequence>MKTVKVWDPLVRLFHWSLVAGIVANGLLLDEESKLHIQVGYVVLGLVAIRIVWGLIGTKHARFSDFPPDLGASLEQARDVSLGRRRVHLGHTPLGALMIYNILATVLLIAASGYMMTTITFWGMEWVEEVHEVFVNWLWVSVVLHVAAVLFESRRTGVNLPRAMVTGRKILPEWSQSKP</sequence>
<dbReference type="GO" id="GO:0005886">
    <property type="term" value="C:plasma membrane"/>
    <property type="evidence" value="ECO:0007669"/>
    <property type="project" value="UniProtKB-SubCell"/>
</dbReference>
<dbReference type="GO" id="GO:0020037">
    <property type="term" value="F:heme binding"/>
    <property type="evidence" value="ECO:0007669"/>
    <property type="project" value="TreeGrafter"/>
</dbReference>
<dbReference type="GO" id="GO:0009055">
    <property type="term" value="F:electron transfer activity"/>
    <property type="evidence" value="ECO:0007669"/>
    <property type="project" value="InterPro"/>
</dbReference>
<keyword evidence="3 6" id="KW-0812">Transmembrane</keyword>
<dbReference type="GO" id="GO:0022904">
    <property type="term" value="P:respiratory electron transport chain"/>
    <property type="evidence" value="ECO:0007669"/>
    <property type="project" value="InterPro"/>
</dbReference>
<dbReference type="Gene3D" id="1.20.950.20">
    <property type="entry name" value="Transmembrane di-heme cytochromes, Chain C"/>
    <property type="match status" value="1"/>
</dbReference>